<evidence type="ECO:0000256" key="10">
    <source>
        <dbReference type="RuleBase" id="RU351113"/>
    </source>
</evidence>
<evidence type="ECO:0000313" key="11">
    <source>
        <dbReference type="EMBL" id="EZA46763.1"/>
    </source>
</evidence>
<evidence type="ECO:0000256" key="1">
    <source>
        <dbReference type="ARBA" id="ARBA00004651"/>
    </source>
</evidence>
<evidence type="ECO:0000256" key="7">
    <source>
        <dbReference type="ARBA" id="ARBA00023136"/>
    </source>
</evidence>
<keyword evidence="2" id="KW-1003">Cell membrane</keyword>
<evidence type="ECO:0000256" key="2">
    <source>
        <dbReference type="ARBA" id="ARBA00022475"/>
    </source>
</evidence>
<dbReference type="GO" id="GO:0007165">
    <property type="term" value="P:signal transduction"/>
    <property type="evidence" value="ECO:0007669"/>
    <property type="project" value="UniProtKB-KW"/>
</dbReference>
<keyword evidence="13" id="KW-1185">Reference proteome</keyword>
<gene>
    <name evidence="12" type="ORF">DMN91_010171</name>
    <name evidence="11" type="ORF">X777_02033</name>
</gene>
<evidence type="ECO:0000256" key="5">
    <source>
        <dbReference type="ARBA" id="ARBA00022725"/>
    </source>
</evidence>
<dbReference type="OMA" id="TMIATET"/>
<dbReference type="EMBL" id="KK108317">
    <property type="protein sequence ID" value="EZA46763.1"/>
    <property type="molecule type" value="Genomic_DNA"/>
</dbReference>
<dbReference type="AlphaFoldDB" id="A0A026VSL2"/>
<comment type="similarity">
    <text evidence="10">Belongs to the insect chemoreceptor superfamily. Heteromeric odorant receptor channel (TC 1.A.69) family.</text>
</comment>
<evidence type="ECO:0000313" key="12">
    <source>
        <dbReference type="EMBL" id="RLU17932.1"/>
    </source>
</evidence>
<evidence type="ECO:0000256" key="6">
    <source>
        <dbReference type="ARBA" id="ARBA00022989"/>
    </source>
</evidence>
<evidence type="ECO:0000313" key="14">
    <source>
        <dbReference type="Proteomes" id="UP000279307"/>
    </source>
</evidence>
<dbReference type="EMBL" id="QOIP01000010">
    <property type="protein sequence ID" value="RLU17932.1"/>
    <property type="molecule type" value="Genomic_DNA"/>
</dbReference>
<dbReference type="PANTHER" id="PTHR21137:SF35">
    <property type="entry name" value="ODORANT RECEPTOR 19A-RELATED"/>
    <property type="match status" value="1"/>
</dbReference>
<comment type="caution">
    <text evidence="10">Lacks conserved residue(s) required for the propagation of feature annotation.</text>
</comment>
<keyword evidence="6 10" id="KW-1133">Transmembrane helix</keyword>
<dbReference type="OrthoDB" id="7530072at2759"/>
<keyword evidence="9 10" id="KW-0807">Transducer</keyword>
<sequence length="395" mass="45451">MTSAANSYYRINRILLECVGLWPYQNSNYRRAIMAIVSVLLVSGVVLQLTTFVTAEFSVDLLLKILAHCTPWLSYMLKYNVLSSNIKKMRDLMEHVRSDWNELNTMQEVEIIKKYSAFGKLITVVATSFIYLCILCVIVEQISMNLYLDFTTAANESRIREFPALIECFIDHQKYFYPILSYMFLVIVCGQTTMIATETLYMTYTQHACGLFEIANCRIEQALLITVMQDTASSLEKQSIVWQGIIGAVNMHRRAIEFIEISKANFTFAYFLVLPLGVLSLSVNLYRLARLLPIKEYEEANVSFFLVFGHLWYFFFVNYLGQKVIDHSGNIFHKTYNAQWYVAPVKVQKLLWLVMQRSLRHCTNVVGGLFVPSLEGFASITGASISYFMVIYSVH</sequence>
<dbReference type="Pfam" id="PF02949">
    <property type="entry name" value="7tm_6"/>
    <property type="match status" value="1"/>
</dbReference>
<keyword evidence="3 10" id="KW-0716">Sensory transduction</keyword>
<keyword evidence="5 10" id="KW-0552">Olfaction</keyword>
<dbReference type="Proteomes" id="UP000279307">
    <property type="component" value="Chromosome 10"/>
</dbReference>
<dbReference type="Proteomes" id="UP000053097">
    <property type="component" value="Unassembled WGS sequence"/>
</dbReference>
<dbReference type="GO" id="GO:0004984">
    <property type="term" value="F:olfactory receptor activity"/>
    <property type="evidence" value="ECO:0007669"/>
    <property type="project" value="InterPro"/>
</dbReference>
<dbReference type="GO" id="GO:0005886">
    <property type="term" value="C:plasma membrane"/>
    <property type="evidence" value="ECO:0007669"/>
    <property type="project" value="UniProtKB-SubCell"/>
</dbReference>
<accession>A0A026VSL2</accession>
<reference evidence="12 14" key="2">
    <citation type="journal article" date="2018" name="Genome Res.">
        <title>The genomic architecture and molecular evolution of ant odorant receptors.</title>
        <authorList>
            <person name="McKenzie S.K."/>
            <person name="Kronauer D.J.C."/>
        </authorList>
    </citation>
    <scope>NUCLEOTIDE SEQUENCE [LARGE SCALE GENOMIC DNA]</scope>
    <source>
        <strain evidence="12">Clonal line C1</strain>
    </source>
</reference>
<evidence type="ECO:0000313" key="13">
    <source>
        <dbReference type="Proteomes" id="UP000053097"/>
    </source>
</evidence>
<organism evidence="11 13">
    <name type="scientific">Ooceraea biroi</name>
    <name type="common">Clonal raider ant</name>
    <name type="synonym">Cerapachys biroi</name>
    <dbReference type="NCBI Taxonomy" id="2015173"/>
    <lineage>
        <taxon>Eukaryota</taxon>
        <taxon>Metazoa</taxon>
        <taxon>Ecdysozoa</taxon>
        <taxon>Arthropoda</taxon>
        <taxon>Hexapoda</taxon>
        <taxon>Insecta</taxon>
        <taxon>Pterygota</taxon>
        <taxon>Neoptera</taxon>
        <taxon>Endopterygota</taxon>
        <taxon>Hymenoptera</taxon>
        <taxon>Apocrita</taxon>
        <taxon>Aculeata</taxon>
        <taxon>Formicoidea</taxon>
        <taxon>Formicidae</taxon>
        <taxon>Dorylinae</taxon>
        <taxon>Ooceraea</taxon>
    </lineage>
</organism>
<feature type="transmembrane region" description="Helical" evidence="10">
    <location>
        <begin position="32"/>
        <end position="55"/>
    </location>
</feature>
<proteinExistence type="inferred from homology"/>
<dbReference type="PANTHER" id="PTHR21137">
    <property type="entry name" value="ODORANT RECEPTOR"/>
    <property type="match status" value="1"/>
</dbReference>
<keyword evidence="8 10" id="KW-0675">Receptor</keyword>
<keyword evidence="4 10" id="KW-0812">Transmembrane</keyword>
<reference evidence="11 13" key="1">
    <citation type="journal article" date="2014" name="Curr. Biol.">
        <title>The genome of the clonal raider ant Cerapachys biroi.</title>
        <authorList>
            <person name="Oxley P.R."/>
            <person name="Ji L."/>
            <person name="Fetter-Pruneda I."/>
            <person name="McKenzie S.K."/>
            <person name="Li C."/>
            <person name="Hu H."/>
            <person name="Zhang G."/>
            <person name="Kronauer D.J."/>
        </authorList>
    </citation>
    <scope>NUCLEOTIDE SEQUENCE [LARGE SCALE GENOMIC DNA]</scope>
</reference>
<evidence type="ECO:0000256" key="4">
    <source>
        <dbReference type="ARBA" id="ARBA00022692"/>
    </source>
</evidence>
<reference evidence="12" key="3">
    <citation type="submission" date="2018-07" db="EMBL/GenBank/DDBJ databases">
        <authorList>
            <person name="Mckenzie S.K."/>
            <person name="Kronauer D.J.C."/>
        </authorList>
    </citation>
    <scope>NUCLEOTIDE SEQUENCE</scope>
    <source>
        <strain evidence="12">Clonal line C1</strain>
    </source>
</reference>
<feature type="transmembrane region" description="Helical" evidence="10">
    <location>
        <begin position="121"/>
        <end position="142"/>
    </location>
</feature>
<evidence type="ECO:0000256" key="9">
    <source>
        <dbReference type="ARBA" id="ARBA00023224"/>
    </source>
</evidence>
<evidence type="ECO:0000256" key="8">
    <source>
        <dbReference type="ARBA" id="ARBA00023170"/>
    </source>
</evidence>
<feature type="transmembrane region" description="Helical" evidence="10">
    <location>
        <begin position="175"/>
        <end position="196"/>
    </location>
</feature>
<evidence type="ECO:0000256" key="3">
    <source>
        <dbReference type="ARBA" id="ARBA00022606"/>
    </source>
</evidence>
<dbReference type="InterPro" id="IPR004117">
    <property type="entry name" value="7tm6_olfct_rcpt"/>
</dbReference>
<keyword evidence="7 10" id="KW-0472">Membrane</keyword>
<comment type="subcellular location">
    <subcellularLocation>
        <location evidence="1 10">Cell membrane</location>
        <topology evidence="1 10">Multi-pass membrane protein</topology>
    </subcellularLocation>
</comment>
<protein>
    <recommendedName>
        <fullName evidence="10">Odorant receptor</fullName>
    </recommendedName>
</protein>
<dbReference type="GO" id="GO:0005549">
    <property type="term" value="F:odorant binding"/>
    <property type="evidence" value="ECO:0007669"/>
    <property type="project" value="InterPro"/>
</dbReference>
<name>A0A026VSL2_OOCBI</name>
<feature type="transmembrane region" description="Helical" evidence="10">
    <location>
        <begin position="268"/>
        <end position="289"/>
    </location>
</feature>
<feature type="transmembrane region" description="Helical" evidence="10">
    <location>
        <begin position="301"/>
        <end position="321"/>
    </location>
</feature>